<reference evidence="2 3" key="1">
    <citation type="journal article" date="2012" name="J. Bacteriol.">
        <title>Genome sequence of benzo(a)pyrene-degrading bacterium Novosphingobium pentaromativorans US6-1.</title>
        <authorList>
            <person name="Luo Y.R."/>
            <person name="Kang S.G."/>
            <person name="Kim S.J."/>
            <person name="Kim M.R."/>
            <person name="Li N."/>
            <person name="Lee J.H."/>
            <person name="Kwon K.K."/>
        </authorList>
    </citation>
    <scope>NUCLEOTIDE SEQUENCE [LARGE SCALE GENOMIC DNA]</scope>
    <source>
        <strain evidence="2 3">US6-1</strain>
    </source>
</reference>
<name>G6EH45_9SPHN</name>
<comment type="caution">
    <text evidence="2">The sequence shown here is derived from an EMBL/GenBank/DDBJ whole genome shotgun (WGS) entry which is preliminary data.</text>
</comment>
<dbReference type="SUPFAM" id="SSF51905">
    <property type="entry name" value="FAD/NAD(P)-binding domain"/>
    <property type="match status" value="1"/>
</dbReference>
<dbReference type="GO" id="GO:0071949">
    <property type="term" value="F:FAD binding"/>
    <property type="evidence" value="ECO:0007669"/>
    <property type="project" value="InterPro"/>
</dbReference>
<dbReference type="PANTHER" id="PTHR42685:SF22">
    <property type="entry name" value="CONDITIONED MEDIUM FACTOR RECEPTOR 1"/>
    <property type="match status" value="1"/>
</dbReference>
<organism evidence="2 3">
    <name type="scientific">Novosphingobium pentaromativorans US6-1</name>
    <dbReference type="NCBI Taxonomy" id="1088721"/>
    <lineage>
        <taxon>Bacteria</taxon>
        <taxon>Pseudomonadati</taxon>
        <taxon>Pseudomonadota</taxon>
        <taxon>Alphaproteobacteria</taxon>
        <taxon>Sphingomonadales</taxon>
        <taxon>Sphingomonadaceae</taxon>
        <taxon>Novosphingobium</taxon>
    </lineage>
</organism>
<protein>
    <recommendedName>
        <fullName evidence="1">FAD-binding domain-containing protein</fullName>
    </recommendedName>
</protein>
<dbReference type="eggNOG" id="COG0654">
    <property type="taxonomic scope" value="Bacteria"/>
</dbReference>
<evidence type="ECO:0000259" key="1">
    <source>
        <dbReference type="Pfam" id="PF01494"/>
    </source>
</evidence>
<keyword evidence="3" id="KW-1185">Reference proteome</keyword>
<dbReference type="Gene3D" id="3.50.50.60">
    <property type="entry name" value="FAD/NAD(P)-binding domain"/>
    <property type="match status" value="1"/>
</dbReference>
<evidence type="ECO:0000313" key="3">
    <source>
        <dbReference type="Proteomes" id="UP000004030"/>
    </source>
</evidence>
<dbReference type="PRINTS" id="PR00420">
    <property type="entry name" value="RNGMNOXGNASE"/>
</dbReference>
<accession>G6EH45</accession>
<dbReference type="InterPro" id="IPR002938">
    <property type="entry name" value="FAD-bd"/>
</dbReference>
<evidence type="ECO:0000313" key="2">
    <source>
        <dbReference type="EMBL" id="EHJ59334.1"/>
    </source>
</evidence>
<dbReference type="InterPro" id="IPR036188">
    <property type="entry name" value="FAD/NAD-bd_sf"/>
</dbReference>
<dbReference type="AlphaFoldDB" id="G6EH45"/>
<dbReference type="RefSeq" id="WP_007014574.1">
    <property type="nucleotide sequence ID" value="NZ_AGFM01000058.1"/>
</dbReference>
<dbReference type="Proteomes" id="UP000004030">
    <property type="component" value="Unassembled WGS sequence"/>
</dbReference>
<sequence length="388" mass="42647">MSTPIWNHERYDAVVVGARPAGAATAMLLARGGARVLLVDRSPLGSDTLSTHALMRGAVMQLASWGLEGDLLACGTPGIERTSFHYGQERFDIDIRPAFGTNRLYAPRRTVLDRVIADAAEVSGVERRYGLECMGVIRKQTQGPVNGVILRDTRGAHYRVEADIVIGADGRRSGIAREVDARYLIRMHQASMSIYGYFTRMPNDGFRWYWGKQAAAGVIPTNNEASCVFLSLPRERLSDFRKALHPSRFLNLIQQEFPEVGAQLTHTARTGRLVGFPGQPGYMRECAGPGWALVGDAGWFKDPLTAHGITDALRDAQILADAVLAGSPRSYATTRDGLSHGMLEISDRIGSFDWDLQGIAALHEQLNREMKANQNWIANNLMRCAVPA</sequence>
<dbReference type="InterPro" id="IPR050407">
    <property type="entry name" value="Geranylgeranyl_reductase"/>
</dbReference>
<dbReference type="Pfam" id="PF01494">
    <property type="entry name" value="FAD_binding_3"/>
    <property type="match status" value="1"/>
</dbReference>
<dbReference type="PANTHER" id="PTHR42685">
    <property type="entry name" value="GERANYLGERANYL DIPHOSPHATE REDUCTASE"/>
    <property type="match status" value="1"/>
</dbReference>
<dbReference type="PATRIC" id="fig|1088721.3.peg.3615"/>
<feature type="domain" description="FAD-binding" evidence="1">
    <location>
        <begin position="11"/>
        <end position="321"/>
    </location>
</feature>
<dbReference type="KEGG" id="npn:JI59_20695"/>
<gene>
    <name evidence="2" type="ORF">NSU_3666</name>
</gene>
<dbReference type="EMBL" id="AGFM01000058">
    <property type="protein sequence ID" value="EHJ59334.1"/>
    <property type="molecule type" value="Genomic_DNA"/>
</dbReference>
<proteinExistence type="predicted"/>